<evidence type="ECO:0000313" key="2">
    <source>
        <dbReference type="Proteomes" id="UP000019149"/>
    </source>
</evidence>
<protein>
    <submittedName>
        <fullName evidence="1">Uncharacterized protein</fullName>
    </submittedName>
</protein>
<comment type="caution">
    <text evidence="1">The sequence shown here is derived from an EMBL/GenBank/DDBJ whole genome shotgun (WGS) entry which is preliminary data.</text>
</comment>
<sequence length="153" mass="17831">MTEKLVDEPRKHVKISFVKKYLPSRPGFVKITIAKVVGNLKANNINKRKSMSQKWKKKRNIHQVKLGHKDKKIKINKRMSTVNPIATKYQIEHSRNRSSYQLNAIFFSSHYQNDETAEHFLCFIAFSNVKSVSKRLHASAFNSPIFVLILLYT</sequence>
<dbReference type="AlphaFoldDB" id="W6UVM1"/>
<dbReference type="CTD" id="36343426"/>
<dbReference type="Proteomes" id="UP000019149">
    <property type="component" value="Unassembled WGS sequence"/>
</dbReference>
<name>W6UVM1_ECHGR</name>
<proteinExistence type="predicted"/>
<dbReference type="GeneID" id="36343426"/>
<dbReference type="RefSeq" id="XP_024348665.1">
    <property type="nucleotide sequence ID" value="XM_024496960.1"/>
</dbReference>
<keyword evidence="2" id="KW-1185">Reference proteome</keyword>
<evidence type="ECO:0000313" key="1">
    <source>
        <dbReference type="EMBL" id="EUB57469.1"/>
    </source>
</evidence>
<accession>W6UVM1</accession>
<dbReference type="KEGG" id="egl:EGR_07711"/>
<reference evidence="1 2" key="1">
    <citation type="journal article" date="2013" name="Nat. Genet.">
        <title>The genome of the hydatid tapeworm Echinococcus granulosus.</title>
        <authorList>
            <person name="Zheng H."/>
            <person name="Zhang W."/>
            <person name="Zhang L."/>
            <person name="Zhang Z."/>
            <person name="Li J."/>
            <person name="Lu G."/>
            <person name="Zhu Y."/>
            <person name="Wang Y."/>
            <person name="Huang Y."/>
            <person name="Liu J."/>
            <person name="Kang H."/>
            <person name="Chen J."/>
            <person name="Wang L."/>
            <person name="Chen A."/>
            <person name="Yu S."/>
            <person name="Gao Z."/>
            <person name="Jin L."/>
            <person name="Gu W."/>
            <person name="Wang Z."/>
            <person name="Zhao L."/>
            <person name="Shi B."/>
            <person name="Wen H."/>
            <person name="Lin R."/>
            <person name="Jones M.K."/>
            <person name="Brejova B."/>
            <person name="Vinar T."/>
            <person name="Zhao G."/>
            <person name="McManus D.P."/>
            <person name="Chen Z."/>
            <person name="Zhou Y."/>
            <person name="Wang S."/>
        </authorList>
    </citation>
    <scope>NUCLEOTIDE SEQUENCE [LARGE SCALE GENOMIC DNA]</scope>
</reference>
<organism evidence="1 2">
    <name type="scientific">Echinococcus granulosus</name>
    <name type="common">Hydatid tapeworm</name>
    <dbReference type="NCBI Taxonomy" id="6210"/>
    <lineage>
        <taxon>Eukaryota</taxon>
        <taxon>Metazoa</taxon>
        <taxon>Spiralia</taxon>
        <taxon>Lophotrochozoa</taxon>
        <taxon>Platyhelminthes</taxon>
        <taxon>Cestoda</taxon>
        <taxon>Eucestoda</taxon>
        <taxon>Cyclophyllidea</taxon>
        <taxon>Taeniidae</taxon>
        <taxon>Echinococcus</taxon>
        <taxon>Echinococcus granulosus group</taxon>
    </lineage>
</organism>
<dbReference type="EMBL" id="APAU02000084">
    <property type="protein sequence ID" value="EUB57469.1"/>
    <property type="molecule type" value="Genomic_DNA"/>
</dbReference>
<gene>
    <name evidence="1" type="ORF">EGR_07711</name>
</gene>